<evidence type="ECO:0000313" key="1">
    <source>
        <dbReference type="EMBL" id="KKK97315.1"/>
    </source>
</evidence>
<name>A0A0F9AG99_9ZZZZ</name>
<organism evidence="1">
    <name type="scientific">marine sediment metagenome</name>
    <dbReference type="NCBI Taxonomy" id="412755"/>
    <lineage>
        <taxon>unclassified sequences</taxon>
        <taxon>metagenomes</taxon>
        <taxon>ecological metagenomes</taxon>
    </lineage>
</organism>
<dbReference type="EMBL" id="LAZR01046104">
    <property type="protein sequence ID" value="KKK97315.1"/>
    <property type="molecule type" value="Genomic_DNA"/>
</dbReference>
<proteinExistence type="predicted"/>
<reference evidence="1" key="1">
    <citation type="journal article" date="2015" name="Nature">
        <title>Complex archaea that bridge the gap between prokaryotes and eukaryotes.</title>
        <authorList>
            <person name="Spang A."/>
            <person name="Saw J.H."/>
            <person name="Jorgensen S.L."/>
            <person name="Zaremba-Niedzwiedzka K."/>
            <person name="Martijn J."/>
            <person name="Lind A.E."/>
            <person name="van Eijk R."/>
            <person name="Schleper C."/>
            <person name="Guy L."/>
            <person name="Ettema T.J."/>
        </authorList>
    </citation>
    <scope>NUCLEOTIDE SEQUENCE</scope>
</reference>
<comment type="caution">
    <text evidence="1">The sequence shown here is derived from an EMBL/GenBank/DDBJ whole genome shotgun (WGS) entry which is preliminary data.</text>
</comment>
<dbReference type="AlphaFoldDB" id="A0A0F9AG99"/>
<accession>A0A0F9AG99</accession>
<gene>
    <name evidence="1" type="ORF">LCGC14_2653990</name>
</gene>
<protein>
    <submittedName>
        <fullName evidence="1">Uncharacterized protein</fullName>
    </submittedName>
</protein>
<sequence length="129" mass="14601">MSLTKNEYEKAFLKAVDPAAVEKHLQGLSDLPDEFPDWARLYWHSIIGTGEFRIDIPHDPDKLTELENLLGKAWVHAHQGKTYHENCEHYYAHPSGCILNIIMDAAFEGSVVELVKVGQKGIRYLRGVG</sequence>